<gene>
    <name evidence="2" type="ORF">EGT50_01870</name>
</gene>
<dbReference type="Proteomes" id="UP000283479">
    <property type="component" value="Unassembled WGS sequence"/>
</dbReference>
<comment type="caution">
    <text evidence="2">The sequence shown here is derived from an EMBL/GenBank/DDBJ whole genome shotgun (WGS) entry which is preliminary data.</text>
</comment>
<protein>
    <submittedName>
        <fullName evidence="2">Uncharacterized protein</fullName>
    </submittedName>
</protein>
<accession>A0A438B327</accession>
<feature type="region of interest" description="Disordered" evidence="1">
    <location>
        <begin position="96"/>
        <end position="115"/>
    </location>
</feature>
<evidence type="ECO:0000313" key="2">
    <source>
        <dbReference type="EMBL" id="RVW05375.1"/>
    </source>
</evidence>
<reference evidence="2 3" key="1">
    <citation type="submission" date="2018-11" db="EMBL/GenBank/DDBJ databases">
        <title>Rhodococcus spongicola sp. nov. and Rhodococcus xishaensis sp. nov. from marine sponges.</title>
        <authorList>
            <person name="Li L."/>
            <person name="Lin H.W."/>
        </authorList>
    </citation>
    <scope>NUCLEOTIDE SEQUENCE [LARGE SCALE GENOMIC DNA]</scope>
    <source>
        <strain evidence="2 3">LHW51113</strain>
    </source>
</reference>
<sequence length="115" mass="12152">MADGSAPSSSDSIPLSDNSTLRTETTSRTLHVLTPVAVFRLAWRDRRAGQWRGIIPVDLHETDLALIGFLGGAMMLDSTASSGTCSLVVAGRNPGTPSDGIVRKMRGRNQSVDAA</sequence>
<keyword evidence="3" id="KW-1185">Reference proteome</keyword>
<name>A0A438B327_9NOCA</name>
<evidence type="ECO:0000256" key="1">
    <source>
        <dbReference type="SAM" id="MobiDB-lite"/>
    </source>
</evidence>
<feature type="region of interest" description="Disordered" evidence="1">
    <location>
        <begin position="1"/>
        <end position="26"/>
    </location>
</feature>
<dbReference type="EMBL" id="RKLO01000001">
    <property type="protein sequence ID" value="RVW05375.1"/>
    <property type="molecule type" value="Genomic_DNA"/>
</dbReference>
<evidence type="ECO:0000313" key="3">
    <source>
        <dbReference type="Proteomes" id="UP000283479"/>
    </source>
</evidence>
<proteinExistence type="predicted"/>
<dbReference type="AlphaFoldDB" id="A0A438B327"/>
<organism evidence="2 3">
    <name type="scientific">Rhodococcus xishaensis</name>
    <dbReference type="NCBI Taxonomy" id="2487364"/>
    <lineage>
        <taxon>Bacteria</taxon>
        <taxon>Bacillati</taxon>
        <taxon>Actinomycetota</taxon>
        <taxon>Actinomycetes</taxon>
        <taxon>Mycobacteriales</taxon>
        <taxon>Nocardiaceae</taxon>
        <taxon>Rhodococcus</taxon>
    </lineage>
</organism>